<dbReference type="EMBL" id="CCKQ01018614">
    <property type="protein sequence ID" value="CDW90586.1"/>
    <property type="molecule type" value="Genomic_DNA"/>
</dbReference>
<keyword evidence="2" id="KW-1133">Transmembrane helix</keyword>
<organism evidence="3 4">
    <name type="scientific">Stylonychia lemnae</name>
    <name type="common">Ciliate</name>
    <dbReference type="NCBI Taxonomy" id="5949"/>
    <lineage>
        <taxon>Eukaryota</taxon>
        <taxon>Sar</taxon>
        <taxon>Alveolata</taxon>
        <taxon>Ciliophora</taxon>
        <taxon>Intramacronucleata</taxon>
        <taxon>Spirotrichea</taxon>
        <taxon>Stichotrichia</taxon>
        <taxon>Sporadotrichida</taxon>
        <taxon>Oxytrichidae</taxon>
        <taxon>Stylonychinae</taxon>
        <taxon>Stylonychia</taxon>
    </lineage>
</organism>
<evidence type="ECO:0000256" key="2">
    <source>
        <dbReference type="SAM" id="Phobius"/>
    </source>
</evidence>
<gene>
    <name evidence="3" type="primary">Contig6426.g6875</name>
    <name evidence="3" type="ORF">STYLEM_19731</name>
</gene>
<feature type="compositionally biased region" description="Polar residues" evidence="1">
    <location>
        <begin position="31"/>
        <end position="41"/>
    </location>
</feature>
<reference evidence="3 4" key="1">
    <citation type="submission" date="2014-06" db="EMBL/GenBank/DDBJ databases">
        <authorList>
            <person name="Swart Estienne"/>
        </authorList>
    </citation>
    <scope>NUCLEOTIDE SEQUENCE [LARGE SCALE GENOMIC DNA]</scope>
    <source>
        <strain evidence="3 4">130c</strain>
    </source>
</reference>
<feature type="region of interest" description="Disordered" evidence="1">
    <location>
        <begin position="29"/>
        <end position="69"/>
    </location>
</feature>
<dbReference type="InParanoid" id="A0A078B8P3"/>
<sequence>MFILIGEAYRSIESDHNPLLREARKKAADTYETTAETINSKFKSRRPEGGNQQDENDFFKGYQGTGASEKSYDWDEEKFLRRYRVQHLRNDSNVPMSIRNVDRHGMNNLKHDPVKPLDRLKVPPFLIYFVFFGTILGLMYQAQNAKDLNFEELQRRNTLLAMKKTQEKIEYEENEVTPAEVVTMQTKQYKTVVEEKGKQEQRKLNTIRSVILQERKSEKIDIRQ</sequence>
<evidence type="ECO:0000313" key="3">
    <source>
        <dbReference type="EMBL" id="CDW90586.1"/>
    </source>
</evidence>
<dbReference type="AlphaFoldDB" id="A0A078B8P3"/>
<dbReference type="Proteomes" id="UP000039865">
    <property type="component" value="Unassembled WGS sequence"/>
</dbReference>
<keyword evidence="4" id="KW-1185">Reference proteome</keyword>
<keyword evidence="2" id="KW-0472">Membrane</keyword>
<feature type="transmembrane region" description="Helical" evidence="2">
    <location>
        <begin position="125"/>
        <end position="142"/>
    </location>
</feature>
<protein>
    <submittedName>
        <fullName evidence="3">Uncharacterized protein</fullName>
    </submittedName>
</protein>
<keyword evidence="2" id="KW-0812">Transmembrane</keyword>
<accession>A0A078B8P3</accession>
<proteinExistence type="predicted"/>
<name>A0A078B8P3_STYLE</name>
<evidence type="ECO:0000313" key="4">
    <source>
        <dbReference type="Proteomes" id="UP000039865"/>
    </source>
</evidence>
<evidence type="ECO:0000256" key="1">
    <source>
        <dbReference type="SAM" id="MobiDB-lite"/>
    </source>
</evidence>